<dbReference type="GeneID" id="28741114"/>
<proteinExistence type="predicted"/>
<dbReference type="VEuPathDB" id="FungiDB:AB675_8760"/>
<dbReference type="EMBL" id="LFJN01000003">
    <property type="protein sequence ID" value="KPI44602.1"/>
    <property type="molecule type" value="Genomic_DNA"/>
</dbReference>
<sequence>MSGRMQRQIFWPTPASLRRIDQIRRGGRIANPGRAITPELLCPDLEYSYTVIEHKEWTSFRAGSDPTHHGPYDTLDEANAVLTSIYERLRHGTEVDGWSDGTWPDGRRWYKCDDWGHEESYELRIEATATRPRAVRIAPAVVAGSNSSHQIREDIFTTQSLRRALIKRIAASEKGIEAAVDRLIANPRTASELVQVLSSNAPTAVLDALVGSLVGSEVRVERVISQILDHEEAAELLRDEVLGSNSGREEAVRQILQILEYKGGWKKAVRQIFESDGVSEEAVRQILESDNGCEEAVRQILAREDQPQALRTELLGSDTGREAAVYGILEDRRQAPLFRSELLSADGGIEEAVHQLLSHPSQARHLRTEILEDVKEEYIAQKRQSWQVAYVADRKKRWQAEYIAAESAKWREECKTSMATELREQVRAELRNELRSENVGLEGTEGGEPVSAPSQPRRATAVASASAGSRPAGVVKRAATRRRK</sequence>
<organism evidence="2 3">
    <name type="scientific">Cyphellophora attinorum</name>
    <dbReference type="NCBI Taxonomy" id="1664694"/>
    <lineage>
        <taxon>Eukaryota</taxon>
        <taxon>Fungi</taxon>
        <taxon>Dikarya</taxon>
        <taxon>Ascomycota</taxon>
        <taxon>Pezizomycotina</taxon>
        <taxon>Eurotiomycetes</taxon>
        <taxon>Chaetothyriomycetidae</taxon>
        <taxon>Chaetothyriales</taxon>
        <taxon>Cyphellophoraceae</taxon>
        <taxon>Cyphellophora</taxon>
    </lineage>
</organism>
<evidence type="ECO:0000256" key="1">
    <source>
        <dbReference type="SAM" id="MobiDB-lite"/>
    </source>
</evidence>
<accession>A0A0N1P2X7</accession>
<dbReference type="RefSeq" id="XP_018004565.1">
    <property type="nucleotide sequence ID" value="XM_018149234.1"/>
</dbReference>
<evidence type="ECO:0000313" key="2">
    <source>
        <dbReference type="EMBL" id="KPI44602.1"/>
    </source>
</evidence>
<keyword evidence="3" id="KW-1185">Reference proteome</keyword>
<comment type="caution">
    <text evidence="2">The sequence shown here is derived from an EMBL/GenBank/DDBJ whole genome shotgun (WGS) entry which is preliminary data.</text>
</comment>
<feature type="region of interest" description="Disordered" evidence="1">
    <location>
        <begin position="435"/>
        <end position="484"/>
    </location>
</feature>
<name>A0A0N1P2X7_9EURO</name>
<dbReference type="AlphaFoldDB" id="A0A0N1P2X7"/>
<gene>
    <name evidence="2" type="ORF">AB675_8760</name>
</gene>
<dbReference type="OrthoDB" id="4756555at2759"/>
<protein>
    <submittedName>
        <fullName evidence="2">Uncharacterized protein</fullName>
    </submittedName>
</protein>
<evidence type="ECO:0000313" key="3">
    <source>
        <dbReference type="Proteomes" id="UP000038010"/>
    </source>
</evidence>
<reference evidence="2 3" key="1">
    <citation type="submission" date="2015-06" db="EMBL/GenBank/DDBJ databases">
        <title>Draft genome of the ant-associated black yeast Phialophora attae CBS 131958.</title>
        <authorList>
            <person name="Moreno L.F."/>
            <person name="Stielow B.J."/>
            <person name="de Hoog S."/>
            <person name="Vicente V.A."/>
            <person name="Weiss V.A."/>
            <person name="de Vries M."/>
            <person name="Cruz L.M."/>
            <person name="Souza E.M."/>
        </authorList>
    </citation>
    <scope>NUCLEOTIDE SEQUENCE [LARGE SCALE GENOMIC DNA]</scope>
    <source>
        <strain evidence="2 3">CBS 131958</strain>
    </source>
</reference>
<dbReference type="Proteomes" id="UP000038010">
    <property type="component" value="Unassembled WGS sequence"/>
</dbReference>